<dbReference type="SMART" id="SM00421">
    <property type="entry name" value="HTH_LUXR"/>
    <property type="match status" value="1"/>
</dbReference>
<reference evidence="8 9" key="1">
    <citation type="submission" date="2024-06" db="EMBL/GenBank/DDBJ databases">
        <title>The Natural Products Discovery Center: Release of the First 8490 Sequenced Strains for Exploring Actinobacteria Biosynthetic Diversity.</title>
        <authorList>
            <person name="Kalkreuter E."/>
            <person name="Kautsar S.A."/>
            <person name="Yang D."/>
            <person name="Bader C.D."/>
            <person name="Teijaro C.N."/>
            <person name="Fluegel L."/>
            <person name="Davis C.M."/>
            <person name="Simpson J.R."/>
            <person name="Lauterbach L."/>
            <person name="Steele A.D."/>
            <person name="Gui C."/>
            <person name="Meng S."/>
            <person name="Li G."/>
            <person name="Viehrig K."/>
            <person name="Ye F."/>
            <person name="Su P."/>
            <person name="Kiefer A.F."/>
            <person name="Nichols A."/>
            <person name="Cepeda A.J."/>
            <person name="Yan W."/>
            <person name="Fan B."/>
            <person name="Jiang Y."/>
            <person name="Adhikari A."/>
            <person name="Zheng C.-J."/>
            <person name="Schuster L."/>
            <person name="Cowan T.M."/>
            <person name="Smanski M.J."/>
            <person name="Chevrette M.G."/>
            <person name="De Carvalho L.P.S."/>
            <person name="Shen B."/>
        </authorList>
    </citation>
    <scope>NUCLEOTIDE SEQUENCE [LARGE SCALE GENOMIC DNA]</scope>
    <source>
        <strain evidence="8 9">NPDC001694</strain>
    </source>
</reference>
<dbReference type="Proteomes" id="UP001490365">
    <property type="component" value="Unassembled WGS sequence"/>
</dbReference>
<dbReference type="PANTHER" id="PTHR43214:SF24">
    <property type="entry name" value="TRANSCRIPTIONAL REGULATORY PROTEIN NARL-RELATED"/>
    <property type="match status" value="1"/>
</dbReference>
<protein>
    <submittedName>
        <fullName evidence="8">Response regulator transcription factor</fullName>
    </submittedName>
</protein>
<gene>
    <name evidence="8" type="ORF">ABT211_23935</name>
</gene>
<evidence type="ECO:0000256" key="5">
    <source>
        <dbReference type="PROSITE-ProRule" id="PRU00169"/>
    </source>
</evidence>
<dbReference type="PROSITE" id="PS00622">
    <property type="entry name" value="HTH_LUXR_1"/>
    <property type="match status" value="1"/>
</dbReference>
<dbReference type="SUPFAM" id="SSF46894">
    <property type="entry name" value="C-terminal effector domain of the bipartite response regulators"/>
    <property type="match status" value="1"/>
</dbReference>
<evidence type="ECO:0000256" key="4">
    <source>
        <dbReference type="ARBA" id="ARBA00023163"/>
    </source>
</evidence>
<dbReference type="PRINTS" id="PR00038">
    <property type="entry name" value="HTHLUXR"/>
</dbReference>
<dbReference type="InterPro" id="IPR039420">
    <property type="entry name" value="WalR-like"/>
</dbReference>
<sequence>MNEASIRVVIADDQALLRGGFRILIDSADDLEVVGEAETGREAVEIVRRTTPDVVLMDIRMPELDGLAATREIASDPDLDGVRIVILTTYEVDEYVLQALRAGACGFLGKGMRPAELPEAIRAAARGEALLSPRATRTLIKRYLALPEGPLPVRSGELAELTEREREIVALVAEGLSNEAIADHLVISRQTVRTHVHRAMAKLRARDRAQLVVTAYRTGLVRPAAADR</sequence>
<evidence type="ECO:0000259" key="7">
    <source>
        <dbReference type="PROSITE" id="PS50110"/>
    </source>
</evidence>
<dbReference type="EMBL" id="JBEOZM010000010">
    <property type="protein sequence ID" value="MER6270320.1"/>
    <property type="molecule type" value="Genomic_DNA"/>
</dbReference>
<evidence type="ECO:0000313" key="9">
    <source>
        <dbReference type="Proteomes" id="UP001490365"/>
    </source>
</evidence>
<dbReference type="InterPro" id="IPR016032">
    <property type="entry name" value="Sig_transdc_resp-reg_C-effctor"/>
</dbReference>
<dbReference type="InterPro" id="IPR000792">
    <property type="entry name" value="Tscrpt_reg_LuxR_C"/>
</dbReference>
<dbReference type="PROSITE" id="PS50043">
    <property type="entry name" value="HTH_LUXR_2"/>
    <property type="match status" value="1"/>
</dbReference>
<feature type="modified residue" description="4-aspartylphosphate" evidence="5">
    <location>
        <position position="58"/>
    </location>
</feature>
<accession>A0ABV1TK42</accession>
<dbReference type="Gene3D" id="3.40.50.2300">
    <property type="match status" value="1"/>
</dbReference>
<evidence type="ECO:0000313" key="8">
    <source>
        <dbReference type="EMBL" id="MER6270320.1"/>
    </source>
</evidence>
<keyword evidence="1 5" id="KW-0597">Phosphoprotein</keyword>
<keyword evidence="3" id="KW-0238">DNA-binding</keyword>
<evidence type="ECO:0000256" key="3">
    <source>
        <dbReference type="ARBA" id="ARBA00023125"/>
    </source>
</evidence>
<dbReference type="SUPFAM" id="SSF52172">
    <property type="entry name" value="CheY-like"/>
    <property type="match status" value="1"/>
</dbReference>
<dbReference type="CDD" id="cd06170">
    <property type="entry name" value="LuxR_C_like"/>
    <property type="match status" value="1"/>
</dbReference>
<dbReference type="InterPro" id="IPR001789">
    <property type="entry name" value="Sig_transdc_resp-reg_receiver"/>
</dbReference>
<dbReference type="Pfam" id="PF00196">
    <property type="entry name" value="GerE"/>
    <property type="match status" value="1"/>
</dbReference>
<evidence type="ECO:0000256" key="2">
    <source>
        <dbReference type="ARBA" id="ARBA00023015"/>
    </source>
</evidence>
<dbReference type="InterPro" id="IPR011006">
    <property type="entry name" value="CheY-like_superfamily"/>
</dbReference>
<dbReference type="Pfam" id="PF00072">
    <property type="entry name" value="Response_reg"/>
    <property type="match status" value="1"/>
</dbReference>
<dbReference type="PANTHER" id="PTHR43214">
    <property type="entry name" value="TWO-COMPONENT RESPONSE REGULATOR"/>
    <property type="match status" value="1"/>
</dbReference>
<comment type="caution">
    <text evidence="8">The sequence shown here is derived from an EMBL/GenBank/DDBJ whole genome shotgun (WGS) entry which is preliminary data.</text>
</comment>
<proteinExistence type="predicted"/>
<organism evidence="8 9">
    <name type="scientific">Streptomyces sp. 900105755</name>
    <dbReference type="NCBI Taxonomy" id="3154389"/>
    <lineage>
        <taxon>Bacteria</taxon>
        <taxon>Bacillati</taxon>
        <taxon>Actinomycetota</taxon>
        <taxon>Actinomycetes</taxon>
        <taxon>Kitasatosporales</taxon>
        <taxon>Streptomycetaceae</taxon>
        <taxon>Streptomyces</taxon>
    </lineage>
</organism>
<dbReference type="PROSITE" id="PS50110">
    <property type="entry name" value="RESPONSE_REGULATORY"/>
    <property type="match status" value="1"/>
</dbReference>
<dbReference type="InterPro" id="IPR058245">
    <property type="entry name" value="NreC/VraR/RcsB-like_REC"/>
</dbReference>
<evidence type="ECO:0000256" key="1">
    <source>
        <dbReference type="ARBA" id="ARBA00022553"/>
    </source>
</evidence>
<dbReference type="RefSeq" id="WP_351958769.1">
    <property type="nucleotide sequence ID" value="NZ_JBEOZM010000010.1"/>
</dbReference>
<feature type="domain" description="Response regulatory" evidence="7">
    <location>
        <begin position="7"/>
        <end position="125"/>
    </location>
</feature>
<keyword evidence="4" id="KW-0804">Transcription</keyword>
<keyword evidence="2" id="KW-0805">Transcription regulation</keyword>
<keyword evidence="9" id="KW-1185">Reference proteome</keyword>
<dbReference type="CDD" id="cd17535">
    <property type="entry name" value="REC_NarL-like"/>
    <property type="match status" value="1"/>
</dbReference>
<feature type="domain" description="HTH luxR-type" evidence="6">
    <location>
        <begin position="154"/>
        <end position="219"/>
    </location>
</feature>
<evidence type="ECO:0000259" key="6">
    <source>
        <dbReference type="PROSITE" id="PS50043"/>
    </source>
</evidence>
<name>A0ABV1TK42_9ACTN</name>
<dbReference type="SMART" id="SM00448">
    <property type="entry name" value="REC"/>
    <property type="match status" value="1"/>
</dbReference>